<evidence type="ECO:0000313" key="6">
    <source>
        <dbReference type="EMBL" id="KAF4649660.1"/>
    </source>
</evidence>
<evidence type="ECO:0000256" key="5">
    <source>
        <dbReference type="SAM" id="MobiDB-lite"/>
    </source>
</evidence>
<keyword evidence="4" id="KW-0677">Repeat</keyword>
<feature type="compositionally biased region" description="Basic and acidic residues" evidence="5">
    <location>
        <begin position="1"/>
        <end position="11"/>
    </location>
</feature>
<sequence length="281" mass="31423">MISTAKEDTTESPRYGSMENKPRGNLSKAIRPLNLHCLDSARSRDPPPSSHDLPRPKRASTRGTLDGFAILEATGAAKLPEDVMSVSLASRQLKTVVTKDLVYFRNLDTLDLSDNRLSSPEMLLKLTVFTRLIKLNMAHNCVASIPVHLAASPNDFPFLTDLNLSHNDLVQYDQWKPLEGLPRLETLSLAHNRIRFTRALASSIVYDVMVLYINLVQPCAEGKRVEPIDGVTEEARSKRVNDVFRTLKWLDLSGNELRDLPRLQEHLSMLTGACDKAVVVK</sequence>
<comment type="caution">
    <text evidence="6">The sequence shown here is derived from an EMBL/GenBank/DDBJ whole genome shotgun (WGS) entry which is preliminary data.</text>
</comment>
<comment type="subcellular location">
    <subcellularLocation>
        <location evidence="1">Cytoplasm</location>
    </subcellularLocation>
</comment>
<feature type="region of interest" description="Disordered" evidence="5">
    <location>
        <begin position="1"/>
        <end position="61"/>
    </location>
</feature>
<feature type="non-terminal residue" evidence="6">
    <location>
        <position position="281"/>
    </location>
</feature>
<evidence type="ECO:0000256" key="2">
    <source>
        <dbReference type="ARBA" id="ARBA00022490"/>
    </source>
</evidence>
<keyword evidence="2" id="KW-0963">Cytoplasm</keyword>
<dbReference type="Pfam" id="PF13516">
    <property type="entry name" value="LRR_6"/>
    <property type="match status" value="1"/>
</dbReference>
<dbReference type="Pfam" id="PF00560">
    <property type="entry name" value="LRR_1"/>
    <property type="match status" value="1"/>
</dbReference>
<organism evidence="6 7">
    <name type="scientific">Perkinsus olseni</name>
    <name type="common">Perkinsus atlanticus</name>
    <dbReference type="NCBI Taxonomy" id="32597"/>
    <lineage>
        <taxon>Eukaryota</taxon>
        <taxon>Sar</taxon>
        <taxon>Alveolata</taxon>
        <taxon>Perkinsozoa</taxon>
        <taxon>Perkinsea</taxon>
        <taxon>Perkinsida</taxon>
        <taxon>Perkinsidae</taxon>
        <taxon>Perkinsus</taxon>
    </lineage>
</organism>
<evidence type="ECO:0000256" key="4">
    <source>
        <dbReference type="ARBA" id="ARBA00022737"/>
    </source>
</evidence>
<dbReference type="EMBL" id="JABANN010001457">
    <property type="protein sequence ID" value="KAF4649660.1"/>
    <property type="molecule type" value="Genomic_DNA"/>
</dbReference>
<evidence type="ECO:0000256" key="1">
    <source>
        <dbReference type="ARBA" id="ARBA00004496"/>
    </source>
</evidence>
<dbReference type="SUPFAM" id="SSF52047">
    <property type="entry name" value="RNI-like"/>
    <property type="match status" value="1"/>
</dbReference>
<evidence type="ECO:0000256" key="3">
    <source>
        <dbReference type="ARBA" id="ARBA00022614"/>
    </source>
</evidence>
<dbReference type="Proteomes" id="UP000572268">
    <property type="component" value="Unassembled WGS sequence"/>
</dbReference>
<reference evidence="6 7" key="1">
    <citation type="submission" date="2020-04" db="EMBL/GenBank/DDBJ databases">
        <title>Perkinsus olseni comparative genomics.</title>
        <authorList>
            <person name="Bogema D.R."/>
        </authorList>
    </citation>
    <scope>NUCLEOTIDE SEQUENCE [LARGE SCALE GENOMIC DNA]</scope>
    <source>
        <strain evidence="6">ATCC PRA-31</strain>
    </source>
</reference>
<proteinExistence type="predicted"/>
<dbReference type="AlphaFoldDB" id="A0A7J6KRG8"/>
<dbReference type="PROSITE" id="PS51450">
    <property type="entry name" value="LRR"/>
    <property type="match status" value="2"/>
</dbReference>
<protein>
    <submittedName>
        <fullName evidence="6">Uncharacterized protein</fullName>
    </submittedName>
</protein>
<gene>
    <name evidence="6" type="ORF">FOL46_001595</name>
</gene>
<dbReference type="PRINTS" id="PR00019">
    <property type="entry name" value="LEURICHRPT"/>
</dbReference>
<evidence type="ECO:0000313" key="7">
    <source>
        <dbReference type="Proteomes" id="UP000572268"/>
    </source>
</evidence>
<dbReference type="InterPro" id="IPR032675">
    <property type="entry name" value="LRR_dom_sf"/>
</dbReference>
<name>A0A7J6KRG8_PEROL</name>
<dbReference type="GO" id="GO:0005737">
    <property type="term" value="C:cytoplasm"/>
    <property type="evidence" value="ECO:0007669"/>
    <property type="project" value="UniProtKB-SubCell"/>
</dbReference>
<dbReference type="InterPro" id="IPR001611">
    <property type="entry name" value="Leu-rich_rpt"/>
</dbReference>
<dbReference type="PANTHER" id="PTHR22710:SF2">
    <property type="entry name" value="X-RAY RADIATION RESISTANCE-ASSOCIATED PROTEIN 1"/>
    <property type="match status" value="1"/>
</dbReference>
<keyword evidence="3" id="KW-0433">Leucine-rich repeat</keyword>
<accession>A0A7J6KRG8</accession>
<dbReference type="Gene3D" id="3.80.10.10">
    <property type="entry name" value="Ribonuclease Inhibitor"/>
    <property type="match status" value="1"/>
</dbReference>
<dbReference type="PANTHER" id="PTHR22710">
    <property type="entry name" value="X-RAY RADIATION RESISTANCE ASSOCIATED PROTEIN 1 XRRA1"/>
    <property type="match status" value="1"/>
</dbReference>
<dbReference type="GO" id="GO:0005634">
    <property type="term" value="C:nucleus"/>
    <property type="evidence" value="ECO:0007669"/>
    <property type="project" value="TreeGrafter"/>
</dbReference>